<organism evidence="3 4">
    <name type="scientific">Dioszegia hungarica</name>
    <dbReference type="NCBI Taxonomy" id="4972"/>
    <lineage>
        <taxon>Eukaryota</taxon>
        <taxon>Fungi</taxon>
        <taxon>Dikarya</taxon>
        <taxon>Basidiomycota</taxon>
        <taxon>Agaricomycotina</taxon>
        <taxon>Tremellomycetes</taxon>
        <taxon>Tremellales</taxon>
        <taxon>Bulleribasidiaceae</taxon>
        <taxon>Dioszegia</taxon>
    </lineage>
</organism>
<proteinExistence type="predicted"/>
<feature type="compositionally biased region" description="Low complexity" evidence="1">
    <location>
        <begin position="1647"/>
        <end position="1657"/>
    </location>
</feature>
<feature type="region of interest" description="Disordered" evidence="1">
    <location>
        <begin position="1039"/>
        <end position="1150"/>
    </location>
</feature>
<feature type="compositionally biased region" description="Low complexity" evidence="1">
    <location>
        <begin position="570"/>
        <end position="581"/>
    </location>
</feature>
<feature type="compositionally biased region" description="Acidic residues" evidence="1">
    <location>
        <begin position="1092"/>
        <end position="1112"/>
    </location>
</feature>
<feature type="compositionally biased region" description="Polar residues" evidence="1">
    <location>
        <begin position="196"/>
        <end position="215"/>
    </location>
</feature>
<feature type="domain" description="BRCT" evidence="2">
    <location>
        <begin position="939"/>
        <end position="1013"/>
    </location>
</feature>
<feature type="compositionally biased region" description="Basic and acidic residues" evidence="1">
    <location>
        <begin position="1628"/>
        <end position="1637"/>
    </location>
</feature>
<dbReference type="Proteomes" id="UP001164286">
    <property type="component" value="Unassembled WGS sequence"/>
</dbReference>
<feature type="compositionally biased region" description="Basic and acidic residues" evidence="1">
    <location>
        <begin position="2436"/>
        <end position="2448"/>
    </location>
</feature>
<dbReference type="EMBL" id="JAKWFO010000008">
    <property type="protein sequence ID" value="KAI9634191.1"/>
    <property type="molecule type" value="Genomic_DNA"/>
</dbReference>
<sequence length="2620" mass="282870">MPPIQKHAFPNQVSDIFSGITFYIESNKDNHYRGLHKLMELIRTNGGRLFSDPAHRFVSHILVFRNDPPYHVVDLGDYTETHRKTFAELVAGPTWTQEDLVNQFSRRAGAEKGPRAGKVVLMAGWITLCVEAGRQRREDDYLGYEVRLKSPPIRMTPAAPSAASLTPAPRLPPPLPPTATANKRSPRRWPAPPLPSTSESTVAGPSSRSVASAQNAVAGPSRSVDTWLPPPSTDDPRPPRHSNEYGRRRSPERLGRDYDCSPPLERRSLSSRRDDDSSRMDSYLPVDRPADRRERSARKSDRVPEYGESPSWDRRGDPGAMSPYRPRRTSFSPPFRPRDVYEPVQTSTDDGQRDPRRSTNPPPPPSHRLDGPPSSYVLTTSTPFWTPGQQDSRRWGFSLRQQPHQSSSLLPAESEVEQTMSTSHPVRTEAPAGVAPVASSGVATTPIPGLRSTSSRAQPVQSVPPPVLSRWTPQPKKESVVPAQPTQDARAEVGMGSQVRPVAVDSGARPAQGAAGVQPSPRQSPALQRPAAERLPTGLVQAATAPGSFAAARMLTAGPTVLQSEKGSTPSSRKPPASQAPAAPPSTKALSSSQQRTAPRLPGARGQAPPPPPPSAIRTVLKQEESPELTPPPPSRAPSVSRAVPENQREAKSSPPPIAIKSKLISIPSNIKRKASASHAQGEASTKVAGPSGSTKPAVVNRPPAARMSMGGSRESSVIVIDDSDAEDGTGTGASASAVARAAKAEAKRDTVTSARPKERPILPNPAAPGPDRPSGDGIRPSISAGASARRPPLKSSKSSSSFTAAAAAGKPAPAPIPKRKRDDTTPNSVKQDISSEDETPLSAKRKRSYHDLEQELPKVAIRERQLSNRIVTSPPPPSKRSRSPGPASAPPAAARRYPDSPAISQSAEDGPSQFFVNQSGLPMTFHVVLDEAELMEPLKHLITVYGGRLVDIAMADLIILPFKAGTLSSSSLPAILDSDSLRACHARPLISHQYISKCVQQKAQLHIKAYRIDLAAPSAGSSDDRGAGSKSWRTSESYAADLCTPESMTDRHPKVEDRPSSNGGREWNQAAAGRSWEVERKGEEVIRVSPSDDDLEEGSEYGEEDELDSEADVSVPLKSEVKSSLSNPPTSDSAKPASARPPKVRQLSTVRPEDEADYIWLKSRIKAWDFLGSRTRFLESLNTIEGVGAEDLNRNRTELGDTSCNDTKSCTRRRCLSCFTRRGFMPGGRAVEGEFYAGAEEVQHSFSCASKAASSINNLSLCFAGVLASLLVQAVMFPHRYSSAPTNLRQLLAGMTFYIESQRNNTNYMEILRLLNVVKAHGGELSGDPNSVYVTHILIFRDGRPHEYVDLGNYIETHRKTLAELCASPVWAQDDLIIQFARRLGEVAPPRRRVVLMARWLDSCVEAGAVLRDNSYMGLEIDLKKPSIPPAPAIPPPPEPPAPLVPPPIAKPISTLPPRRLAPPLPRSTIPAASAGSLRPSVTSAQNAVAGPSKPSVIPSQNAAAGPSRPIDTWRSLQLRSEPSRHEPSLRRHNSSPDRSDDRWSSRSPSPRRRCPSSESSDDRRRSRSPDRGKRSRGRRDRSPEERRSGDVWRADYRVRSSPRRDPRSPSPVHRMQNRPPPPSAYDVKRDPRRLSDPSPPPLPPRSGGLPLPSLSTSRALSWTPGQQPSHRVTSMPPGLKQRSAERPPARSQAPSAAVPTIAREAGVTLGTVSAPGQPAQGSAPRVPRQSALEAQRARAPIEQPLNVRRVGGISGRQELHVSTPVGGVAVPTPAPSPSRLQGSAGPQWMAVPQKTAYAPNPGPALGPAATSAPAHALQKPAPQRPSVQIPTGPGRSVGTVSGHRAPAPPAAAQQPTPAPTVQLQRAVARDSRAPPSPTPSAGPRVTVKREESPELTPPPPSRPTSVSRTLPNFERIVKRSPSPATTASVPAPPPAKKLAPVTTPTKGTPSIARSNGTLAKVARPTGSARPPVVIQLPVSSASGKRQAATAVVDEAEVGERTDKTAPPKMVAQAAPSGAKGEVAPARTKDRSTLPKPAPSGPRRSTGDDIQHSTPAQRPTFTAARSASSSIPAGPAEKSIPAAVQSFKRKREAVTPISTKHSSDSDDDTPLSATRKRSHPEPGRERPEIASRGRKVSNRIIISPSPPPTSTRQQSPGPASAPPMAGRRFIESPATTPILGSMILPRPLAPAPVVALPEEQGPSQFFVNQSGLPMTFHVVLDEEGLMEPLEQLITVYGGRLVDIIAADLIILPFKPGTLSSSALSAIIDPISFRACHARLFISHQYITRCAKQKAQLHIKDYRIDLLAPIAAPKAEPSEDRAHGSRSRRTSDNWTADLRTPESMTDRRPRVHARADSRNRREEKQPTSSRDVERKVQQDLRFSSSEEDESESEEKDELDSTSDLDDPVPLKSEVKSRSLSSPPPLKSARPAVARQRQRDAEESTVRPEDEADYQWLKRKIGAWNFVGSRVGFLESLTTAEPRRNWSGLFKRYKVLYETELPRLLRKARALSASGSRCHDEIDERRSFLQDQDKEASSEEACQDPRQYGPEPAAETARLRELIRADIDAFPIGDIQAWASLPTAFSTFKSNRHSSSQLALGSKLAIQALPSRHAASAAGQT</sequence>
<feature type="compositionally biased region" description="Low complexity" evidence="1">
    <location>
        <begin position="598"/>
        <end position="607"/>
    </location>
</feature>
<feature type="compositionally biased region" description="Low complexity" evidence="1">
    <location>
        <begin position="156"/>
        <end position="168"/>
    </location>
</feature>
<feature type="compositionally biased region" description="Basic and acidic residues" evidence="1">
    <location>
        <begin position="2120"/>
        <end position="2132"/>
    </location>
</feature>
<dbReference type="Gene3D" id="3.40.50.10190">
    <property type="entry name" value="BRCT domain"/>
    <property type="match status" value="1"/>
</dbReference>
<feature type="compositionally biased region" description="Polar residues" evidence="1">
    <location>
        <begin position="588"/>
        <end position="597"/>
    </location>
</feature>
<feature type="region of interest" description="Disordered" evidence="1">
    <location>
        <begin position="1430"/>
        <end position="1747"/>
    </location>
</feature>
<evidence type="ECO:0000313" key="4">
    <source>
        <dbReference type="Proteomes" id="UP001164286"/>
    </source>
</evidence>
<feature type="compositionally biased region" description="Basic and acidic residues" evidence="1">
    <location>
        <begin position="2344"/>
        <end position="2378"/>
    </location>
</feature>
<protein>
    <recommendedName>
        <fullName evidence="2">BRCT domain-containing protein</fullName>
    </recommendedName>
</protein>
<feature type="compositionally biased region" description="Basic and acidic residues" evidence="1">
    <location>
        <begin position="850"/>
        <end position="867"/>
    </location>
</feature>
<feature type="region of interest" description="Disordered" evidence="1">
    <location>
        <begin position="449"/>
        <end position="529"/>
    </location>
</feature>
<accession>A0AA38H4W6</accession>
<feature type="compositionally biased region" description="Low complexity" evidence="1">
    <location>
        <begin position="788"/>
        <end position="812"/>
    </location>
</feature>
<feature type="compositionally biased region" description="Pro residues" evidence="1">
    <location>
        <begin position="1430"/>
        <end position="1451"/>
    </location>
</feature>
<feature type="compositionally biased region" description="Basic and acidic residues" evidence="1">
    <location>
        <begin position="1523"/>
        <end position="1546"/>
    </location>
</feature>
<dbReference type="InterPro" id="IPR001357">
    <property type="entry name" value="BRCT_dom"/>
</dbReference>
<feature type="region of interest" description="Disordered" evidence="1">
    <location>
        <begin position="153"/>
        <end position="431"/>
    </location>
</feature>
<name>A0AA38H4W6_9TREE</name>
<evidence type="ECO:0000259" key="2">
    <source>
        <dbReference type="PROSITE" id="PS50172"/>
    </source>
</evidence>
<keyword evidence="4" id="KW-1185">Reference proteome</keyword>
<dbReference type="SUPFAM" id="SSF52113">
    <property type="entry name" value="BRCT domain"/>
    <property type="match status" value="2"/>
</dbReference>
<evidence type="ECO:0000313" key="3">
    <source>
        <dbReference type="EMBL" id="KAI9634191.1"/>
    </source>
</evidence>
<feature type="compositionally biased region" description="Low complexity" evidence="1">
    <location>
        <begin position="733"/>
        <end position="742"/>
    </location>
</feature>
<feature type="compositionally biased region" description="Basic and acidic residues" evidence="1">
    <location>
        <begin position="1582"/>
        <end position="1609"/>
    </location>
</feature>
<feature type="region of interest" description="Disordered" evidence="1">
    <location>
        <begin position="560"/>
        <end position="912"/>
    </location>
</feature>
<feature type="compositionally biased region" description="Basic and acidic residues" evidence="1">
    <location>
        <begin position="1562"/>
        <end position="1574"/>
    </location>
</feature>
<feature type="compositionally biased region" description="Low complexity" evidence="1">
    <location>
        <begin position="2151"/>
        <end position="2168"/>
    </location>
</feature>
<feature type="compositionally biased region" description="Basic and acidic residues" evidence="1">
    <location>
        <begin position="1049"/>
        <end position="1060"/>
    </location>
</feature>
<feature type="compositionally biased region" description="Polar residues" evidence="1">
    <location>
        <begin position="1123"/>
        <end position="1134"/>
    </location>
</feature>
<dbReference type="GeneID" id="77726860"/>
<feature type="compositionally biased region" description="Basic and acidic residues" evidence="1">
    <location>
        <begin position="288"/>
        <end position="317"/>
    </location>
</feature>
<feature type="compositionally biased region" description="Low complexity" evidence="1">
    <location>
        <begin position="1798"/>
        <end position="1811"/>
    </location>
</feature>
<feature type="compositionally biased region" description="Basic and acidic residues" evidence="1">
    <location>
        <begin position="743"/>
        <end position="761"/>
    </location>
</feature>
<feature type="compositionally biased region" description="Pro residues" evidence="1">
    <location>
        <begin position="763"/>
        <end position="772"/>
    </location>
</feature>
<feature type="domain" description="BRCT" evidence="2">
    <location>
        <begin position="1288"/>
        <end position="1419"/>
    </location>
</feature>
<feature type="compositionally biased region" description="Polar residues" evidence="1">
    <location>
        <begin position="1658"/>
        <end position="1674"/>
    </location>
</feature>
<feature type="compositionally biased region" description="Acidic residues" evidence="1">
    <location>
        <begin position="2385"/>
        <end position="2406"/>
    </location>
</feature>
<dbReference type="InterPro" id="IPR036420">
    <property type="entry name" value="BRCT_dom_sf"/>
</dbReference>
<dbReference type="RefSeq" id="XP_052943968.1">
    <property type="nucleotide sequence ID" value="XM_053087655.1"/>
</dbReference>
<gene>
    <name evidence="3" type="ORF">MKK02DRAFT_28860</name>
</gene>
<evidence type="ECO:0000256" key="1">
    <source>
        <dbReference type="SAM" id="MobiDB-lite"/>
    </source>
</evidence>
<dbReference type="PROSITE" id="PS50172">
    <property type="entry name" value="BRCT"/>
    <property type="match status" value="3"/>
</dbReference>
<feature type="region of interest" description="Disordered" evidence="1">
    <location>
        <begin position="2528"/>
        <end position="2552"/>
    </location>
</feature>
<reference evidence="3" key="1">
    <citation type="journal article" date="2022" name="G3 (Bethesda)">
        <title>High quality genome of the basidiomycete yeast Dioszegia hungarica PDD-24b-2 isolated from cloud water.</title>
        <authorList>
            <person name="Jarrige D."/>
            <person name="Haridas S."/>
            <person name="Bleykasten-Grosshans C."/>
            <person name="Joly M."/>
            <person name="Nadalig T."/>
            <person name="Sancelme M."/>
            <person name="Vuilleumier S."/>
            <person name="Grigoriev I.V."/>
            <person name="Amato P."/>
            <person name="Bringel F."/>
        </authorList>
    </citation>
    <scope>NUCLEOTIDE SEQUENCE</scope>
    <source>
        <strain evidence="3">PDD-24b-2</strain>
    </source>
</reference>
<feature type="compositionally biased region" description="Low complexity" evidence="1">
    <location>
        <begin position="884"/>
        <end position="903"/>
    </location>
</feature>
<feature type="compositionally biased region" description="Polar residues" evidence="1">
    <location>
        <begin position="399"/>
        <end position="409"/>
    </location>
</feature>
<feature type="compositionally biased region" description="Basic and acidic residues" evidence="1">
    <location>
        <begin position="1077"/>
        <end position="1087"/>
    </location>
</feature>
<feature type="compositionally biased region" description="Polar residues" evidence="1">
    <location>
        <begin position="1949"/>
        <end position="1959"/>
    </location>
</feature>
<feature type="compositionally biased region" description="Polar residues" evidence="1">
    <location>
        <begin position="2053"/>
        <end position="2072"/>
    </location>
</feature>
<feature type="region of interest" description="Disordered" evidence="1">
    <location>
        <begin position="2314"/>
        <end position="2450"/>
    </location>
</feature>
<feature type="domain" description="BRCT" evidence="2">
    <location>
        <begin position="12"/>
        <end position="143"/>
    </location>
</feature>
<comment type="caution">
    <text evidence="3">The sequence shown here is derived from an EMBL/GenBank/DDBJ whole genome shotgun (WGS) entry which is preliminary data.</text>
</comment>
<feature type="compositionally biased region" description="Low complexity" evidence="1">
    <location>
        <begin position="1922"/>
        <end position="1931"/>
    </location>
</feature>
<feature type="compositionally biased region" description="Polar residues" evidence="1">
    <location>
        <begin position="376"/>
        <end position="390"/>
    </location>
</feature>
<feature type="compositionally biased region" description="Basic and acidic residues" evidence="1">
    <location>
        <begin position="234"/>
        <end position="279"/>
    </location>
</feature>
<feature type="compositionally biased region" description="Low complexity" evidence="1">
    <location>
        <begin position="1938"/>
        <end position="1948"/>
    </location>
</feature>
<feature type="region of interest" description="Disordered" evidence="1">
    <location>
        <begin position="1766"/>
        <end position="2168"/>
    </location>
</feature>